<comment type="subunit">
    <text evidence="7">Part of the 50S ribosomal subunit; part of the 5S rRNA/L5/L18/L25 subcomplex. Contacts the 5S and 23S rRNAs.</text>
</comment>
<dbReference type="CDD" id="cd00432">
    <property type="entry name" value="Ribosomal_L18_L5e"/>
    <property type="match status" value="1"/>
</dbReference>
<dbReference type="InterPro" id="IPR005484">
    <property type="entry name" value="Ribosomal_uL18_bac/plant/anim"/>
</dbReference>
<dbReference type="Gene3D" id="3.30.420.100">
    <property type="match status" value="1"/>
</dbReference>
<evidence type="ECO:0000256" key="1">
    <source>
        <dbReference type="ARBA" id="ARBA00007116"/>
    </source>
</evidence>
<evidence type="ECO:0000256" key="7">
    <source>
        <dbReference type="HAMAP-Rule" id="MF_01337"/>
    </source>
</evidence>
<dbReference type="AlphaFoldDB" id="A0A368DPC9"/>
<dbReference type="InterPro" id="IPR004389">
    <property type="entry name" value="Ribosomal_uL18_bac-type"/>
</dbReference>
<dbReference type="GO" id="GO:0003735">
    <property type="term" value="F:structural constituent of ribosome"/>
    <property type="evidence" value="ECO:0007669"/>
    <property type="project" value="InterPro"/>
</dbReference>
<comment type="caution">
    <text evidence="8">The sequence shown here is derived from an EMBL/GenBank/DDBJ whole genome shotgun (WGS) entry which is preliminary data.</text>
</comment>
<keyword evidence="4 7" id="KW-0689">Ribosomal protein</keyword>
<dbReference type="FunFam" id="3.30.420.100:FF:000001">
    <property type="entry name" value="50S ribosomal protein L18"/>
    <property type="match status" value="1"/>
</dbReference>
<evidence type="ECO:0000313" key="9">
    <source>
        <dbReference type="Proteomes" id="UP000253570"/>
    </source>
</evidence>
<dbReference type="GO" id="GO:0008097">
    <property type="term" value="F:5S rRNA binding"/>
    <property type="evidence" value="ECO:0007669"/>
    <property type="project" value="TreeGrafter"/>
</dbReference>
<evidence type="ECO:0000256" key="6">
    <source>
        <dbReference type="ARBA" id="ARBA00035197"/>
    </source>
</evidence>
<comment type="similarity">
    <text evidence="1 7">Belongs to the universal ribosomal protein uL18 family.</text>
</comment>
<gene>
    <name evidence="7" type="primary">rplR</name>
    <name evidence="8" type="ORF">DBW71_03225</name>
</gene>
<reference evidence="8 9" key="1">
    <citation type="journal article" date="2018" name="Microbiome">
        <title>Fine metagenomic profile of the Mediterranean stratified and mixed water columns revealed by assembly and recruitment.</title>
        <authorList>
            <person name="Haro-Moreno J.M."/>
            <person name="Lopez-Perez M."/>
            <person name="De La Torre J.R."/>
            <person name="Picazo A."/>
            <person name="Camacho A."/>
            <person name="Rodriguez-Valera F."/>
        </authorList>
    </citation>
    <scope>NUCLEOTIDE SEQUENCE [LARGE SCALE GENOMIC DNA]</scope>
    <source>
        <strain evidence="8">MED-G57</strain>
    </source>
</reference>
<organism evidence="8 9">
    <name type="scientific">PS1 clade bacterium</name>
    <dbReference type="NCBI Taxonomy" id="2175152"/>
    <lineage>
        <taxon>Bacteria</taxon>
        <taxon>Pseudomonadati</taxon>
        <taxon>Pseudomonadota</taxon>
        <taxon>Alphaproteobacteria</taxon>
        <taxon>PS1 clade</taxon>
    </lineage>
</organism>
<protein>
    <recommendedName>
        <fullName evidence="6 7">Large ribosomal subunit protein uL18</fullName>
    </recommendedName>
</protein>
<evidence type="ECO:0000256" key="4">
    <source>
        <dbReference type="ARBA" id="ARBA00022980"/>
    </source>
</evidence>
<evidence type="ECO:0000256" key="2">
    <source>
        <dbReference type="ARBA" id="ARBA00022730"/>
    </source>
</evidence>
<keyword evidence="2 7" id="KW-0699">rRNA-binding</keyword>
<accession>A0A368DPC9</accession>
<dbReference type="HAMAP" id="MF_01337_B">
    <property type="entry name" value="Ribosomal_uL18_B"/>
    <property type="match status" value="1"/>
</dbReference>
<keyword evidence="3 7" id="KW-0694">RNA-binding</keyword>
<dbReference type="Pfam" id="PF00861">
    <property type="entry name" value="Ribosomal_L18p"/>
    <property type="match status" value="1"/>
</dbReference>
<sequence>MVQLNTKIKRKLRVRRSLKSNNNQRPRLSVFRSSKNIYAQIIDDMNGKTLASASTLEKNNRTEKGSDKKAAEKIGKLIAERSLKAGVNSVIFDRSGYLYHGRVKALADAARNNGLEF</sequence>
<evidence type="ECO:0000313" key="8">
    <source>
        <dbReference type="EMBL" id="RCL73504.1"/>
    </source>
</evidence>
<dbReference type="GO" id="GO:0022625">
    <property type="term" value="C:cytosolic large ribosomal subunit"/>
    <property type="evidence" value="ECO:0007669"/>
    <property type="project" value="TreeGrafter"/>
</dbReference>
<dbReference type="PANTHER" id="PTHR12899">
    <property type="entry name" value="39S RIBOSOMAL PROTEIN L18, MITOCHONDRIAL"/>
    <property type="match status" value="1"/>
</dbReference>
<dbReference type="NCBIfam" id="TIGR00060">
    <property type="entry name" value="L18_bact"/>
    <property type="match status" value="1"/>
</dbReference>
<dbReference type="PANTHER" id="PTHR12899:SF3">
    <property type="entry name" value="LARGE RIBOSOMAL SUBUNIT PROTEIN UL18M"/>
    <property type="match status" value="1"/>
</dbReference>
<dbReference type="SUPFAM" id="SSF53137">
    <property type="entry name" value="Translational machinery components"/>
    <property type="match status" value="1"/>
</dbReference>
<proteinExistence type="inferred from homology"/>
<evidence type="ECO:0000256" key="5">
    <source>
        <dbReference type="ARBA" id="ARBA00023274"/>
    </source>
</evidence>
<name>A0A368DPC9_9PROT</name>
<dbReference type="InterPro" id="IPR057268">
    <property type="entry name" value="Ribosomal_L18"/>
</dbReference>
<keyword evidence="5 7" id="KW-0687">Ribonucleoprotein</keyword>
<dbReference type="Proteomes" id="UP000253570">
    <property type="component" value="Unassembled WGS sequence"/>
</dbReference>
<dbReference type="EMBL" id="QOQD01000006">
    <property type="protein sequence ID" value="RCL73504.1"/>
    <property type="molecule type" value="Genomic_DNA"/>
</dbReference>
<dbReference type="GO" id="GO:0006412">
    <property type="term" value="P:translation"/>
    <property type="evidence" value="ECO:0007669"/>
    <property type="project" value="UniProtKB-UniRule"/>
</dbReference>
<evidence type="ECO:0000256" key="3">
    <source>
        <dbReference type="ARBA" id="ARBA00022884"/>
    </source>
</evidence>
<comment type="function">
    <text evidence="7">This is one of the proteins that bind and probably mediate the attachment of the 5S RNA into the large ribosomal subunit, where it forms part of the central protuberance.</text>
</comment>